<proteinExistence type="predicted"/>
<dbReference type="AlphaFoldDB" id="A0A6S7GT26"/>
<keyword evidence="2" id="KW-1185">Reference proteome</keyword>
<protein>
    <submittedName>
        <fullName evidence="1">Uncharacterized protein</fullName>
    </submittedName>
</protein>
<sequence>MAELIETRFREAGRGCGALYVRLKPIFEYVVDLLMIAYQCYDCVSDGINVHAYYEGDSLDVSSRDDRVYRAFLFSLLVSCVCALASIVGYILLVIGLSKKLYKHQEDKNNTYKLGRLIVFISLICQVSFEETIQCVVMYYYIVRCSVIFSFWKTSLFVCTTLSLVISCYTFFKAAYLWFKKQDSLPRKYPSCLAPCYNLEVSHVGCVILCVFASLLTLALFSLNIVTLVDIIKYSEVDVPHVFAKNRFGNYAPVKITQVKKLVKSHSQNIIEKIPCANSNFEASHFLGDHSSLNCTTAVFTLNFAKHTKKLNYKLQYCYKADNSCVEVKATNITLDYTHDLCSPLAPAFDYLGDPRQIVKTTSAIMTKQLPSNSSNT</sequence>
<dbReference type="EMBL" id="CACRXK020002897">
    <property type="protein sequence ID" value="CAB3996564.1"/>
    <property type="molecule type" value="Genomic_DNA"/>
</dbReference>
<accession>A0A6S7GT26</accession>
<name>A0A6S7GT26_PARCT</name>
<organism evidence="1 2">
    <name type="scientific">Paramuricea clavata</name>
    <name type="common">Red gorgonian</name>
    <name type="synonym">Violescent sea-whip</name>
    <dbReference type="NCBI Taxonomy" id="317549"/>
    <lineage>
        <taxon>Eukaryota</taxon>
        <taxon>Metazoa</taxon>
        <taxon>Cnidaria</taxon>
        <taxon>Anthozoa</taxon>
        <taxon>Octocorallia</taxon>
        <taxon>Malacalcyonacea</taxon>
        <taxon>Plexauridae</taxon>
        <taxon>Paramuricea</taxon>
    </lineage>
</organism>
<dbReference type="Proteomes" id="UP001152795">
    <property type="component" value="Unassembled WGS sequence"/>
</dbReference>
<comment type="caution">
    <text evidence="1">The sequence shown here is derived from an EMBL/GenBank/DDBJ whole genome shotgun (WGS) entry which is preliminary data.</text>
</comment>
<reference evidence="1" key="1">
    <citation type="submission" date="2020-04" db="EMBL/GenBank/DDBJ databases">
        <authorList>
            <person name="Alioto T."/>
            <person name="Alioto T."/>
            <person name="Gomez Garrido J."/>
        </authorList>
    </citation>
    <scope>NUCLEOTIDE SEQUENCE</scope>
    <source>
        <strain evidence="1">A484AB</strain>
    </source>
</reference>
<gene>
    <name evidence="1" type="ORF">PACLA_8A079203</name>
</gene>
<evidence type="ECO:0000313" key="1">
    <source>
        <dbReference type="EMBL" id="CAB3996564.1"/>
    </source>
</evidence>
<evidence type="ECO:0000313" key="2">
    <source>
        <dbReference type="Proteomes" id="UP001152795"/>
    </source>
</evidence>